<reference evidence="2" key="2">
    <citation type="submission" date="2023-06" db="EMBL/GenBank/DDBJ databases">
        <authorList>
            <consortium name="Lawrence Berkeley National Laboratory"/>
            <person name="Haridas S."/>
            <person name="Hensen N."/>
            <person name="Bonometti L."/>
            <person name="Westerberg I."/>
            <person name="Brannstrom I.O."/>
            <person name="Guillou S."/>
            <person name="Cros-Aarteil S."/>
            <person name="Calhoun S."/>
            <person name="Kuo A."/>
            <person name="Mondo S."/>
            <person name="Pangilinan J."/>
            <person name="Riley R."/>
            <person name="Labutti K."/>
            <person name="Andreopoulos B."/>
            <person name="Lipzen A."/>
            <person name="Chen C."/>
            <person name="Yanf M."/>
            <person name="Daum C."/>
            <person name="Ng V."/>
            <person name="Clum A."/>
            <person name="Steindorff A."/>
            <person name="Ohm R."/>
            <person name="Martin F."/>
            <person name="Silar P."/>
            <person name="Natvig D."/>
            <person name="Lalanne C."/>
            <person name="Gautier V."/>
            <person name="Ament-Velasquez S.L."/>
            <person name="Kruys A."/>
            <person name="Hutchinson M.I."/>
            <person name="Powell A.J."/>
            <person name="Barry K."/>
            <person name="Miller A.N."/>
            <person name="Grigoriev I.V."/>
            <person name="Debuchy R."/>
            <person name="Gladieux P."/>
            <person name="Thoren M.H."/>
            <person name="Johannesson H."/>
        </authorList>
    </citation>
    <scope>NUCLEOTIDE SEQUENCE</scope>
    <source>
        <strain evidence="2">CBS 168.71</strain>
    </source>
</reference>
<keyword evidence="3" id="KW-1185">Reference proteome</keyword>
<sequence length="298" mass="33288">MGDVIHERDNNGTTSSASARDICEEFLKLLSRKEVEQPLICQNLCLCAQFWRYQHYLLPRWEWGITKLVCLDLGSFRNTQPNGGPFHHHDNQNQQEPQEQQQQQQKQQHTTYGSTIRDPALRAEFNTRPLSACDALQTMLRHAAAVEVAASLALCSSGRGVEHELVKHYFKRLEGLAEEGEKEQQGKATDKDKKLSELPPMAGYAGNRDLVDVPVWFWGGGYTAEDREALKRAAGVMRVAQLPPVEVVGGDVDEVCELVDGRTLVYTVGLDGAVWREVLRRCEPAAVIGGGCASDFER</sequence>
<reference evidence="2" key="1">
    <citation type="journal article" date="2023" name="Mol. Phylogenet. Evol.">
        <title>Genome-scale phylogeny and comparative genomics of the fungal order Sordariales.</title>
        <authorList>
            <person name="Hensen N."/>
            <person name="Bonometti L."/>
            <person name="Westerberg I."/>
            <person name="Brannstrom I.O."/>
            <person name="Guillou S."/>
            <person name="Cros-Aarteil S."/>
            <person name="Calhoun S."/>
            <person name="Haridas S."/>
            <person name="Kuo A."/>
            <person name="Mondo S."/>
            <person name="Pangilinan J."/>
            <person name="Riley R."/>
            <person name="LaButti K."/>
            <person name="Andreopoulos B."/>
            <person name="Lipzen A."/>
            <person name="Chen C."/>
            <person name="Yan M."/>
            <person name="Daum C."/>
            <person name="Ng V."/>
            <person name="Clum A."/>
            <person name="Steindorff A."/>
            <person name="Ohm R.A."/>
            <person name="Martin F."/>
            <person name="Silar P."/>
            <person name="Natvig D.O."/>
            <person name="Lalanne C."/>
            <person name="Gautier V."/>
            <person name="Ament-Velasquez S.L."/>
            <person name="Kruys A."/>
            <person name="Hutchinson M.I."/>
            <person name="Powell A.J."/>
            <person name="Barry K."/>
            <person name="Miller A.N."/>
            <person name="Grigoriev I.V."/>
            <person name="Debuchy R."/>
            <person name="Gladieux P."/>
            <person name="Hiltunen Thoren M."/>
            <person name="Johannesson H."/>
        </authorList>
    </citation>
    <scope>NUCLEOTIDE SEQUENCE</scope>
    <source>
        <strain evidence="2">CBS 168.71</strain>
    </source>
</reference>
<dbReference type="EMBL" id="JAUEPN010000005">
    <property type="protein sequence ID" value="KAK3294286.1"/>
    <property type="molecule type" value="Genomic_DNA"/>
</dbReference>
<dbReference type="Proteomes" id="UP001278766">
    <property type="component" value="Unassembled WGS sequence"/>
</dbReference>
<organism evidence="2 3">
    <name type="scientific">Chaetomium fimeti</name>
    <dbReference type="NCBI Taxonomy" id="1854472"/>
    <lineage>
        <taxon>Eukaryota</taxon>
        <taxon>Fungi</taxon>
        <taxon>Dikarya</taxon>
        <taxon>Ascomycota</taxon>
        <taxon>Pezizomycotina</taxon>
        <taxon>Sordariomycetes</taxon>
        <taxon>Sordariomycetidae</taxon>
        <taxon>Sordariales</taxon>
        <taxon>Chaetomiaceae</taxon>
        <taxon>Chaetomium</taxon>
    </lineage>
</organism>
<proteinExistence type="predicted"/>
<accession>A0AAE0LQN3</accession>
<feature type="compositionally biased region" description="Low complexity" evidence="1">
    <location>
        <begin position="92"/>
        <end position="108"/>
    </location>
</feature>
<feature type="compositionally biased region" description="Basic and acidic residues" evidence="1">
    <location>
        <begin position="182"/>
        <end position="196"/>
    </location>
</feature>
<comment type="caution">
    <text evidence="2">The sequence shown here is derived from an EMBL/GenBank/DDBJ whole genome shotgun (WGS) entry which is preliminary data.</text>
</comment>
<evidence type="ECO:0000256" key="1">
    <source>
        <dbReference type="SAM" id="MobiDB-lite"/>
    </source>
</evidence>
<dbReference type="AlphaFoldDB" id="A0AAE0LQN3"/>
<feature type="region of interest" description="Disordered" evidence="1">
    <location>
        <begin position="81"/>
        <end position="113"/>
    </location>
</feature>
<gene>
    <name evidence="2" type="ORF">B0H64DRAFT_400311</name>
</gene>
<protein>
    <submittedName>
        <fullName evidence="2">Uncharacterized protein</fullName>
    </submittedName>
</protein>
<name>A0AAE0LQN3_9PEZI</name>
<dbReference type="GeneID" id="87841009"/>
<evidence type="ECO:0000313" key="2">
    <source>
        <dbReference type="EMBL" id="KAK3294286.1"/>
    </source>
</evidence>
<dbReference type="RefSeq" id="XP_062657800.1">
    <property type="nucleotide sequence ID" value="XM_062804061.1"/>
</dbReference>
<evidence type="ECO:0000313" key="3">
    <source>
        <dbReference type="Proteomes" id="UP001278766"/>
    </source>
</evidence>
<feature type="region of interest" description="Disordered" evidence="1">
    <location>
        <begin position="178"/>
        <end position="199"/>
    </location>
</feature>